<dbReference type="Pfam" id="PF01654">
    <property type="entry name" value="Cyt_bd_oxida_I"/>
    <property type="match status" value="1"/>
</dbReference>
<protein>
    <submittedName>
        <fullName evidence="14">Cytochrome ubiquinol oxidase subunit I</fullName>
    </submittedName>
</protein>
<evidence type="ECO:0000256" key="12">
    <source>
        <dbReference type="PIRNR" id="PIRNR006446"/>
    </source>
</evidence>
<evidence type="ECO:0000256" key="8">
    <source>
        <dbReference type="ARBA" id="ARBA00022982"/>
    </source>
</evidence>
<evidence type="ECO:0000256" key="4">
    <source>
        <dbReference type="ARBA" id="ARBA00022475"/>
    </source>
</evidence>
<evidence type="ECO:0000256" key="11">
    <source>
        <dbReference type="ARBA" id="ARBA00023136"/>
    </source>
</evidence>
<evidence type="ECO:0000256" key="2">
    <source>
        <dbReference type="ARBA" id="ARBA00009819"/>
    </source>
</evidence>
<dbReference type="InterPro" id="IPR002585">
    <property type="entry name" value="Cyt-d_ubiquinol_oxidase_su_1"/>
</dbReference>
<keyword evidence="10 12" id="KW-0408">Iron</keyword>
<feature type="transmembrane region" description="Helical" evidence="12">
    <location>
        <begin position="390"/>
        <end position="412"/>
    </location>
</feature>
<feature type="transmembrane region" description="Helical" evidence="12">
    <location>
        <begin position="237"/>
        <end position="256"/>
    </location>
</feature>
<keyword evidence="11 12" id="KW-0472">Membrane</keyword>
<accession>A0ABN6SDJ6</accession>
<comment type="subcellular location">
    <subcellularLocation>
        <location evidence="1">Cell membrane</location>
        <topology evidence="1">Multi-pass membrane protein</topology>
    </subcellularLocation>
</comment>
<feature type="transmembrane region" description="Helical" evidence="12">
    <location>
        <begin position="352"/>
        <end position="378"/>
    </location>
</feature>
<evidence type="ECO:0000256" key="6">
    <source>
        <dbReference type="ARBA" id="ARBA00022692"/>
    </source>
</evidence>
<feature type="transmembrane region" description="Helical" evidence="12">
    <location>
        <begin position="187"/>
        <end position="208"/>
    </location>
</feature>
<keyword evidence="9 12" id="KW-1133">Transmembrane helix</keyword>
<reference evidence="14 15" key="1">
    <citation type="journal article" date="2023" name="Microbiol. Spectr.">
        <title>Symbiosis of Carpenter Bees with Uncharacterized Lactic Acid Bacteria Showing NAD Auxotrophy.</title>
        <authorList>
            <person name="Kawasaki S."/>
            <person name="Ozawa K."/>
            <person name="Mori T."/>
            <person name="Yamamoto A."/>
            <person name="Ito M."/>
            <person name="Ohkuma M."/>
            <person name="Sakamoto M."/>
            <person name="Matsutani M."/>
        </authorList>
    </citation>
    <scope>NUCLEOTIDE SEQUENCE [LARGE SCALE GENOMIC DNA]</scope>
    <source>
        <strain evidence="14 15">KimH</strain>
    </source>
</reference>
<evidence type="ECO:0000256" key="9">
    <source>
        <dbReference type="ARBA" id="ARBA00022989"/>
    </source>
</evidence>
<keyword evidence="15" id="KW-1185">Reference proteome</keyword>
<evidence type="ECO:0000256" key="3">
    <source>
        <dbReference type="ARBA" id="ARBA00022448"/>
    </source>
</evidence>
<gene>
    <name evidence="14" type="ORF">KIMH_02500</name>
</gene>
<feature type="transmembrane region" description="Helical" evidence="12">
    <location>
        <begin position="54"/>
        <end position="72"/>
    </location>
</feature>
<name>A0ABN6SDJ6_9BIFI</name>
<keyword evidence="7 12" id="KW-0479">Metal-binding</keyword>
<feature type="transmembrane region" description="Helical" evidence="12">
    <location>
        <begin position="441"/>
        <end position="462"/>
    </location>
</feature>
<keyword evidence="5 12" id="KW-0349">Heme</keyword>
<evidence type="ECO:0000256" key="1">
    <source>
        <dbReference type="ARBA" id="ARBA00004651"/>
    </source>
</evidence>
<dbReference type="PANTHER" id="PTHR30365">
    <property type="entry name" value="CYTOCHROME D UBIQUINOL OXIDASE"/>
    <property type="match status" value="1"/>
</dbReference>
<dbReference type="RefSeq" id="WP_317643159.1">
    <property type="nucleotide sequence ID" value="NZ_AP026800.1"/>
</dbReference>
<evidence type="ECO:0000313" key="15">
    <source>
        <dbReference type="Proteomes" id="UP001321748"/>
    </source>
</evidence>
<comment type="similarity">
    <text evidence="2 12">Belongs to the cytochrome ubiquinol oxidase subunit 1 family.</text>
</comment>
<sequence>MGNVLTLSRIQFAMTTIYHFFFVPMTIGVGLAVAIMETMYVVTKKEVYKKMTKFWSKVFLLSFAVGVVTGIIQEFQFGMNWSNYSRFMGDIFGAPLAIEALVSFFLESTFIGVWMFTWDRFKPVWHCVFIWLTNLGSILSALWILTANSFMQHPVGFEINTETGHARLRSFKDLITNPQLWIEFPHVLSAAICTGAFVVMGCAAWSFLRMRVKNKSDVAAVEADGTRAAKVDLFTRSMRIAAVMGLVGASCAIYFGDLQGKYITYDQPMKLAAIEGIYEDTGDPAPWQAVALINEKDHKVEKSLDVPGAGSKLYYGKDDGYVKGMNSVNKELHEKYDAKFGEDMNYYLPTTVLFWVFRLMVMVGFGFALVSILVLWFTRKKKNTMWKSRWKLWIMGLMTFAPFLATTSGWMVTEMGRYPWIVYGYQTIADAISPTSTAPKLLFSCIVYFLLFLLMGSVMIFYTRRVLHQGPDYEPDNGDKPVAATGATTPAAPVSRKVALA</sequence>
<evidence type="ECO:0000256" key="5">
    <source>
        <dbReference type="ARBA" id="ARBA00022617"/>
    </source>
</evidence>
<proteinExistence type="inferred from homology"/>
<dbReference type="PIRSF" id="PIRSF006446">
    <property type="entry name" value="Cyt_quinol_oxidase_1"/>
    <property type="match status" value="1"/>
</dbReference>
<evidence type="ECO:0000256" key="13">
    <source>
        <dbReference type="SAM" id="MobiDB-lite"/>
    </source>
</evidence>
<evidence type="ECO:0000256" key="10">
    <source>
        <dbReference type="ARBA" id="ARBA00023004"/>
    </source>
</evidence>
<keyword evidence="6 12" id="KW-0812">Transmembrane</keyword>
<keyword evidence="8 12" id="KW-0249">Electron transport</keyword>
<keyword evidence="3 12" id="KW-0813">Transport</keyword>
<feature type="region of interest" description="Disordered" evidence="13">
    <location>
        <begin position="478"/>
        <end position="501"/>
    </location>
</feature>
<dbReference type="EMBL" id="AP026800">
    <property type="protein sequence ID" value="BDR54139.1"/>
    <property type="molecule type" value="Genomic_DNA"/>
</dbReference>
<feature type="transmembrane region" description="Helical" evidence="12">
    <location>
        <begin position="124"/>
        <end position="145"/>
    </location>
</feature>
<keyword evidence="4 12" id="KW-1003">Cell membrane</keyword>
<dbReference type="Proteomes" id="UP001321748">
    <property type="component" value="Chromosome"/>
</dbReference>
<feature type="transmembrane region" description="Helical" evidence="12">
    <location>
        <begin position="20"/>
        <end position="42"/>
    </location>
</feature>
<evidence type="ECO:0000256" key="7">
    <source>
        <dbReference type="ARBA" id="ARBA00022723"/>
    </source>
</evidence>
<organism evidence="14 15">
    <name type="scientific">Bombiscardovia apis</name>
    <dbReference type="NCBI Taxonomy" id="2932182"/>
    <lineage>
        <taxon>Bacteria</taxon>
        <taxon>Bacillati</taxon>
        <taxon>Actinomycetota</taxon>
        <taxon>Actinomycetes</taxon>
        <taxon>Bifidobacteriales</taxon>
        <taxon>Bifidobacteriaceae</taxon>
        <taxon>Bombiscardovia</taxon>
    </lineage>
</organism>
<evidence type="ECO:0000313" key="14">
    <source>
        <dbReference type="EMBL" id="BDR54139.1"/>
    </source>
</evidence>
<dbReference type="PANTHER" id="PTHR30365:SF15">
    <property type="entry name" value="CYTOCHROME BD UBIQUINOL OXIDASE SUBUNIT 1"/>
    <property type="match status" value="1"/>
</dbReference>
<feature type="compositionally biased region" description="Low complexity" evidence="13">
    <location>
        <begin position="481"/>
        <end position="494"/>
    </location>
</feature>
<feature type="transmembrane region" description="Helical" evidence="12">
    <location>
        <begin position="92"/>
        <end position="117"/>
    </location>
</feature>